<evidence type="ECO:0000256" key="4">
    <source>
        <dbReference type="ARBA" id="ARBA00022840"/>
    </source>
</evidence>
<evidence type="ECO:0000256" key="12">
    <source>
        <dbReference type="SAM" id="MobiDB-lite"/>
    </source>
</evidence>
<dbReference type="CDD" id="cd16927">
    <property type="entry name" value="HATPase_Hsp90-like"/>
    <property type="match status" value="1"/>
</dbReference>
<dbReference type="PRINTS" id="PR00775">
    <property type="entry name" value="HEATSHOCK90"/>
</dbReference>
<dbReference type="Pfam" id="PF13589">
    <property type="entry name" value="HATPase_c_3"/>
    <property type="match status" value="1"/>
</dbReference>
<dbReference type="Gene3D" id="3.30.230.80">
    <property type="match status" value="1"/>
</dbReference>
<feature type="binding site" evidence="11">
    <location>
        <position position="166"/>
    </location>
    <ligand>
        <name>ATP</name>
        <dbReference type="ChEBI" id="CHEBI:30616"/>
    </ligand>
</feature>
<dbReference type="FunFam" id="3.30.230.80:FF:000008">
    <property type="entry name" value="Molecular chaperone HtpG"/>
    <property type="match status" value="1"/>
</dbReference>
<reference evidence="14" key="1">
    <citation type="journal article" date="2011" name="Stand. Genomic Sci.">
        <title>Non-contiguous finished genome sequence of the opportunistic oral pathogen Prevotella multisaccharivorax type strain (PPPA20).</title>
        <authorList>
            <person name="Pati A."/>
            <person name="Gronow S."/>
            <person name="Lu M."/>
            <person name="Lapidus A."/>
            <person name="Nolan M."/>
            <person name="Lucas S."/>
            <person name="Hammon N."/>
            <person name="Deshpande S."/>
            <person name="Cheng J.F."/>
            <person name="Tapia R."/>
            <person name="Han C."/>
            <person name="Goodwin L."/>
            <person name="Pitluck S."/>
            <person name="Liolios K."/>
            <person name="Pagani I."/>
            <person name="Mavromatis K."/>
            <person name="Mikhailova N."/>
            <person name="Huntemann M."/>
            <person name="Chen A."/>
            <person name="Palaniappan K."/>
            <person name="Land M."/>
            <person name="Hauser L."/>
            <person name="Detter J.C."/>
            <person name="Brambilla E.M."/>
            <person name="Rohde M."/>
            <person name="Goker M."/>
            <person name="Woyke T."/>
            <person name="Bristow J."/>
            <person name="Eisen J.A."/>
            <person name="Markowitz V."/>
            <person name="Hugenholtz P."/>
            <person name="Kyrpides N.C."/>
            <person name="Klenk H.P."/>
            <person name="Ivanova N."/>
        </authorList>
    </citation>
    <scope>NUCLEOTIDE SEQUENCE [LARGE SCALE GENOMIC DNA]</scope>
    <source>
        <strain evidence="14">DSM 17128</strain>
    </source>
</reference>
<evidence type="ECO:0000313" key="14">
    <source>
        <dbReference type="Proteomes" id="UP000002772"/>
    </source>
</evidence>
<dbReference type="InterPro" id="IPR020575">
    <property type="entry name" value="Hsp90_N"/>
</dbReference>
<dbReference type="SUPFAM" id="SSF54211">
    <property type="entry name" value="Ribosomal protein S5 domain 2-like"/>
    <property type="match status" value="1"/>
</dbReference>
<feature type="binding site" evidence="11">
    <location>
        <position position="31"/>
    </location>
    <ligand>
        <name>ATP</name>
        <dbReference type="ChEBI" id="CHEBI:30616"/>
    </ligand>
</feature>
<evidence type="ECO:0000256" key="9">
    <source>
        <dbReference type="ARBA" id="ARBA00079544"/>
    </source>
</evidence>
<feature type="binding site" evidence="11">
    <location>
        <position position="76"/>
    </location>
    <ligand>
        <name>ATP</name>
        <dbReference type="ChEBI" id="CHEBI:30616"/>
    </ligand>
</feature>
<dbReference type="GO" id="GO:0140662">
    <property type="term" value="F:ATP-dependent protein folding chaperone"/>
    <property type="evidence" value="ECO:0007669"/>
    <property type="project" value="InterPro"/>
</dbReference>
<protein>
    <recommendedName>
        <fullName evidence="8">Chaperone protein HtpG</fullName>
    </recommendedName>
    <alternativeName>
        <fullName evidence="7">Chaperone protein htpG</fullName>
    </alternativeName>
    <alternativeName>
        <fullName evidence="9 10">Heat shock protein HtpG</fullName>
    </alternativeName>
</protein>
<dbReference type="Proteomes" id="UP000002772">
    <property type="component" value="Unassembled WGS sequence"/>
</dbReference>
<evidence type="ECO:0000313" key="13">
    <source>
        <dbReference type="EMBL" id="EGN55576.1"/>
    </source>
</evidence>
<evidence type="ECO:0000256" key="5">
    <source>
        <dbReference type="ARBA" id="ARBA00023016"/>
    </source>
</evidence>
<feature type="binding site" evidence="11">
    <location>
        <position position="35"/>
    </location>
    <ligand>
        <name>ATP</name>
        <dbReference type="ChEBI" id="CHEBI:30616"/>
    </ligand>
</feature>
<keyword evidence="6" id="KW-0143">Chaperone</keyword>
<feature type="binding site" evidence="11">
    <location>
        <position position="328"/>
    </location>
    <ligand>
        <name>ATP</name>
        <dbReference type="ChEBI" id="CHEBI:30616"/>
    </ligand>
</feature>
<feature type="binding site" evidence="11">
    <location>
        <begin position="96"/>
        <end position="97"/>
    </location>
    <ligand>
        <name>ATP</name>
        <dbReference type="ChEBI" id="CHEBI:30616"/>
    </ligand>
</feature>
<feature type="compositionally biased region" description="Basic and acidic residues" evidence="12">
    <location>
        <begin position="612"/>
        <end position="625"/>
    </location>
</feature>
<organism evidence="13 14">
    <name type="scientific">Hallella multisaccharivorax DSM 17128</name>
    <dbReference type="NCBI Taxonomy" id="688246"/>
    <lineage>
        <taxon>Bacteria</taxon>
        <taxon>Pseudomonadati</taxon>
        <taxon>Bacteroidota</taxon>
        <taxon>Bacteroidia</taxon>
        <taxon>Bacteroidales</taxon>
        <taxon>Prevotellaceae</taxon>
        <taxon>Hallella</taxon>
    </lineage>
</organism>
<dbReference type="Pfam" id="PF00183">
    <property type="entry name" value="HSP90"/>
    <property type="match status" value="1"/>
</dbReference>
<evidence type="ECO:0000256" key="10">
    <source>
        <dbReference type="ARBA" id="ARBA00080411"/>
    </source>
</evidence>
<keyword evidence="14" id="KW-1185">Reference proteome</keyword>
<dbReference type="GO" id="GO:0051082">
    <property type="term" value="F:unfolded protein binding"/>
    <property type="evidence" value="ECO:0007669"/>
    <property type="project" value="InterPro"/>
</dbReference>
<dbReference type="FunFam" id="3.30.565.10:FF:000076">
    <property type="entry name" value="Molecular chaperone HtpG"/>
    <property type="match status" value="1"/>
</dbReference>
<gene>
    <name evidence="13" type="ORF">Premu_0079</name>
</gene>
<dbReference type="GO" id="GO:0005524">
    <property type="term" value="F:ATP binding"/>
    <property type="evidence" value="ECO:0007669"/>
    <property type="project" value="UniProtKB-KW"/>
</dbReference>
<evidence type="ECO:0000256" key="1">
    <source>
        <dbReference type="ARBA" id="ARBA00008239"/>
    </source>
</evidence>
<dbReference type="PIRSF" id="PIRSF002583">
    <property type="entry name" value="Hsp90"/>
    <property type="match status" value="1"/>
</dbReference>
<keyword evidence="3 11" id="KW-0547">Nucleotide-binding</keyword>
<evidence type="ECO:0000256" key="8">
    <source>
        <dbReference type="ARBA" id="ARBA00070675"/>
    </source>
</evidence>
<evidence type="ECO:0000256" key="6">
    <source>
        <dbReference type="ARBA" id="ARBA00023186"/>
    </source>
</evidence>
<dbReference type="PANTHER" id="PTHR11528">
    <property type="entry name" value="HEAT SHOCK PROTEIN 90 FAMILY MEMBER"/>
    <property type="match status" value="1"/>
</dbReference>
<sequence length="684" mass="78843">MKKGNIGVTTENIFPVIKKFLYSDHEIFLREMVSNAVDATQKLKTLQQKGDFTGEAGDLTIHIKLDADAKTLTISDRGIGMTAEEIDKYINQIAFSGVTDFLSKYKDEANAIIGHFGLGFYSAFMVSDKVEIFTKSYRDGAQGEHWTCDGSPEFTLEEAEKADRGTDVILHISDDCKEYLEKNKIQLLLTKYCRFMPVPVAFGKKTEWKDGKEVETQEDNIINNVEPLWTKAPSTLKDEDYKKFYRELYPMQDEPLFWIHLNVDYPFHLTGILYFPRVHSNIDLQRNKIQLYCNQVFVTDQVEGIVPDFLTLLHGVIDSPDIPLNVSRSYLQSDANVKKISTYITKKVADRLQQTFKDDRKDYENKWDDLKLFINYGMLSQEDFYDRAKEFALFKDVEGKYFTFDEYKSLIKDNQTDKGGDLVYLYATNKEEQYTYIKSAQEKGYSVLLLDGELDVPMVSMLEQKFEKSRFSRVDADIIDRLITKDDAQKEELDKDDRDKLTEVFRSQMPNVDKANYAVDVQALGEGNAPVVITQSEYMRRMKEMSRFQPGMSFYNQMPDSYMVVLNSDHKLVKEVLDDTKKSVEAQLKPIESDLKGQEARLAALHQSQSGKKPEEISQEEKDDLQNTEKVINDERDKKNKVLDEYAKGNKIVHQLIDLALLQNGMLKGEALDQFLKRSVELIG</sequence>
<feature type="region of interest" description="Disordered" evidence="12">
    <location>
        <begin position="603"/>
        <end position="625"/>
    </location>
</feature>
<dbReference type="AlphaFoldDB" id="F8N8E2"/>
<dbReference type="InterPro" id="IPR019805">
    <property type="entry name" value="Heat_shock_protein_90_CS"/>
</dbReference>
<dbReference type="EMBL" id="GL945017">
    <property type="protein sequence ID" value="EGN55576.1"/>
    <property type="molecule type" value="Genomic_DNA"/>
</dbReference>
<dbReference type="SUPFAM" id="SSF55874">
    <property type="entry name" value="ATPase domain of HSP90 chaperone/DNA topoisomerase II/histidine kinase"/>
    <property type="match status" value="1"/>
</dbReference>
<dbReference type="eggNOG" id="COG0326">
    <property type="taxonomic scope" value="Bacteria"/>
</dbReference>
<dbReference type="InterPro" id="IPR036890">
    <property type="entry name" value="HATPase_C_sf"/>
</dbReference>
<dbReference type="PROSITE" id="PS00298">
    <property type="entry name" value="HSP90"/>
    <property type="match status" value="1"/>
</dbReference>
<dbReference type="InterPro" id="IPR001404">
    <property type="entry name" value="Hsp90_fam"/>
</dbReference>
<evidence type="ECO:0000256" key="3">
    <source>
        <dbReference type="ARBA" id="ARBA00022741"/>
    </source>
</evidence>
<dbReference type="HOGENOM" id="CLU_006684_3_2_10"/>
<feature type="binding site" evidence="11">
    <location>
        <position position="81"/>
    </location>
    <ligand>
        <name>ATP</name>
        <dbReference type="ChEBI" id="CHEBI:30616"/>
    </ligand>
</feature>
<keyword evidence="2" id="KW-0963">Cytoplasm</keyword>
<dbReference type="Gene3D" id="3.30.565.10">
    <property type="entry name" value="Histidine kinase-like ATPase, C-terminal domain"/>
    <property type="match status" value="1"/>
</dbReference>
<accession>F8N8E2</accession>
<proteinExistence type="inferred from homology"/>
<evidence type="ECO:0000256" key="2">
    <source>
        <dbReference type="ARBA" id="ARBA00022490"/>
    </source>
</evidence>
<keyword evidence="4 11" id="KW-0067">ATP-binding</keyword>
<evidence type="ECO:0000256" key="11">
    <source>
        <dbReference type="PIRSR" id="PIRSR002583-1"/>
    </source>
</evidence>
<keyword evidence="5" id="KW-0346">Stress response</keyword>
<name>F8N8E2_9BACT</name>
<dbReference type="RefSeq" id="WP_007572217.1">
    <property type="nucleotide sequence ID" value="NZ_BPTS01000001.1"/>
</dbReference>
<dbReference type="OrthoDB" id="9802640at2"/>
<dbReference type="NCBIfam" id="NF003555">
    <property type="entry name" value="PRK05218.1"/>
    <property type="match status" value="1"/>
</dbReference>
<comment type="similarity">
    <text evidence="1">Belongs to the heat shock protein 90 family.</text>
</comment>
<dbReference type="Gene3D" id="3.40.50.11260">
    <property type="match status" value="1"/>
</dbReference>
<dbReference type="InterPro" id="IPR020568">
    <property type="entry name" value="Ribosomal_Su5_D2-typ_SF"/>
</dbReference>
<dbReference type="GO" id="GO:0016887">
    <property type="term" value="F:ATP hydrolysis activity"/>
    <property type="evidence" value="ECO:0007669"/>
    <property type="project" value="InterPro"/>
</dbReference>
<evidence type="ECO:0000256" key="7">
    <source>
        <dbReference type="ARBA" id="ARBA00067988"/>
    </source>
</evidence>
<dbReference type="STRING" id="688246.Premu_0079"/>